<feature type="domain" description="HTH araC/xylS-type" evidence="4">
    <location>
        <begin position="183"/>
        <end position="280"/>
    </location>
</feature>
<dbReference type="SMART" id="SM00342">
    <property type="entry name" value="HTH_ARAC"/>
    <property type="match status" value="1"/>
</dbReference>
<dbReference type="PROSITE" id="PS01124">
    <property type="entry name" value="HTH_ARAC_FAMILY_2"/>
    <property type="match status" value="1"/>
</dbReference>
<keyword evidence="1" id="KW-0805">Transcription regulation</keyword>
<evidence type="ECO:0000313" key="6">
    <source>
        <dbReference type="Proteomes" id="UP001169719"/>
    </source>
</evidence>
<sequence>MQSTQHLDSSALHADTLYQYLDNVNSILGEPYFGYDLGKTLYEQDYSTHAPKGGFLQNAIERCGMMAKLSNYATFHFDIINDRLIIRVERTQSIRQSTQIIDELIAGYLLCLLKETGEDYFKPNSILVTADSELCFPLGVVTVRSNDKEKSNHLSINIPLNWALRSNTVARFAEKKVQTTSLDTIRLHCRENLSNPQWGIDTLAEACNLSKRSLQRLLSQHNVTYTNIMNKERLITIKSALQSGACFEEIASISGFRNVSSLNRFFKAQTQCTLTAFLAK</sequence>
<dbReference type="Gene3D" id="1.10.10.60">
    <property type="entry name" value="Homeodomain-like"/>
    <property type="match status" value="1"/>
</dbReference>
<name>A0ABT7Y4A2_9VIBR</name>
<dbReference type="EMBL" id="JAUEOZ010000002">
    <property type="protein sequence ID" value="MDN2482871.1"/>
    <property type="molecule type" value="Genomic_DNA"/>
</dbReference>
<keyword evidence="6" id="KW-1185">Reference proteome</keyword>
<protein>
    <submittedName>
        <fullName evidence="5">Helix-turn-helix domain-containing protein</fullName>
    </submittedName>
</protein>
<proteinExistence type="predicted"/>
<dbReference type="PANTHER" id="PTHR47894:SF4">
    <property type="entry name" value="HTH-TYPE TRANSCRIPTIONAL REGULATOR GADX"/>
    <property type="match status" value="1"/>
</dbReference>
<dbReference type="RefSeq" id="WP_289962924.1">
    <property type="nucleotide sequence ID" value="NZ_JAUEOZ010000002.1"/>
</dbReference>
<evidence type="ECO:0000256" key="2">
    <source>
        <dbReference type="ARBA" id="ARBA00023125"/>
    </source>
</evidence>
<evidence type="ECO:0000256" key="1">
    <source>
        <dbReference type="ARBA" id="ARBA00023015"/>
    </source>
</evidence>
<dbReference type="InterPro" id="IPR018060">
    <property type="entry name" value="HTH_AraC"/>
</dbReference>
<dbReference type="PANTHER" id="PTHR47894">
    <property type="entry name" value="HTH-TYPE TRANSCRIPTIONAL REGULATOR GADX"/>
    <property type="match status" value="1"/>
</dbReference>
<evidence type="ECO:0000313" key="5">
    <source>
        <dbReference type="EMBL" id="MDN2482871.1"/>
    </source>
</evidence>
<dbReference type="InterPro" id="IPR018062">
    <property type="entry name" value="HTH_AraC-typ_CS"/>
</dbReference>
<gene>
    <name evidence="5" type="ORF">QWJ08_16135</name>
</gene>
<organism evidence="5 6">
    <name type="scientific">Vibrio agarivorans</name>
    <dbReference type="NCBI Taxonomy" id="153622"/>
    <lineage>
        <taxon>Bacteria</taxon>
        <taxon>Pseudomonadati</taxon>
        <taxon>Pseudomonadota</taxon>
        <taxon>Gammaproteobacteria</taxon>
        <taxon>Vibrionales</taxon>
        <taxon>Vibrionaceae</taxon>
        <taxon>Vibrio</taxon>
    </lineage>
</organism>
<keyword evidence="3" id="KW-0804">Transcription</keyword>
<evidence type="ECO:0000256" key="3">
    <source>
        <dbReference type="ARBA" id="ARBA00023163"/>
    </source>
</evidence>
<comment type="caution">
    <text evidence="5">The sequence shown here is derived from an EMBL/GenBank/DDBJ whole genome shotgun (WGS) entry which is preliminary data.</text>
</comment>
<dbReference type="PROSITE" id="PS00041">
    <property type="entry name" value="HTH_ARAC_FAMILY_1"/>
    <property type="match status" value="1"/>
</dbReference>
<evidence type="ECO:0000259" key="4">
    <source>
        <dbReference type="PROSITE" id="PS01124"/>
    </source>
</evidence>
<accession>A0ABT7Y4A2</accession>
<reference evidence="5" key="1">
    <citation type="submission" date="2024-05" db="EMBL/GenBank/DDBJ databases">
        <title>Genome Sequences of Four Agar- Degrading Marine Bacteria.</title>
        <authorList>
            <person name="Phillips E.K."/>
            <person name="Shaffer J.C."/>
            <person name="Henson M.W."/>
            <person name="Temperton B."/>
            <person name="Thrash C.J."/>
            <person name="Martin M.O."/>
        </authorList>
    </citation>
    <scope>NUCLEOTIDE SEQUENCE</scope>
    <source>
        <strain evidence="5">EKP203</strain>
    </source>
</reference>
<dbReference type="Proteomes" id="UP001169719">
    <property type="component" value="Unassembled WGS sequence"/>
</dbReference>
<keyword evidence="2" id="KW-0238">DNA-binding</keyword>
<dbReference type="Pfam" id="PF12833">
    <property type="entry name" value="HTH_18"/>
    <property type="match status" value="1"/>
</dbReference>